<dbReference type="Proteomes" id="UP001648503">
    <property type="component" value="Unassembled WGS sequence"/>
</dbReference>
<reference evidence="2 3" key="1">
    <citation type="submission" date="2021-02" db="EMBL/GenBank/DDBJ databases">
        <title>Variation within the Batrachochytrium salamandrivorans European outbreak.</title>
        <authorList>
            <person name="Kelly M."/>
            <person name="Pasmans F."/>
            <person name="Shea T.P."/>
            <person name="Munoz J.F."/>
            <person name="Carranza S."/>
            <person name="Cuomo C.A."/>
            <person name="Martel A."/>
        </authorList>
    </citation>
    <scope>NUCLEOTIDE SEQUENCE [LARGE SCALE GENOMIC DNA]</scope>
    <source>
        <strain evidence="2 3">AMFP18/2</strain>
    </source>
</reference>
<dbReference type="InterPro" id="IPR007194">
    <property type="entry name" value="TRAPP_component"/>
</dbReference>
<keyword evidence="3" id="KW-1185">Reference proteome</keyword>
<evidence type="ECO:0000313" key="2">
    <source>
        <dbReference type="EMBL" id="KAH6601071.1"/>
    </source>
</evidence>
<dbReference type="PANTHER" id="PTHR12817:SF0">
    <property type="entry name" value="GEO08327P1"/>
    <property type="match status" value="1"/>
</dbReference>
<proteinExistence type="inferred from homology"/>
<dbReference type="Gene3D" id="3.30.1380.20">
    <property type="entry name" value="Trafficking protein particle complex subunit 3"/>
    <property type="match status" value="1"/>
</dbReference>
<evidence type="ECO:0000313" key="3">
    <source>
        <dbReference type="Proteomes" id="UP001648503"/>
    </source>
</evidence>
<evidence type="ECO:0008006" key="4">
    <source>
        <dbReference type="Google" id="ProtNLM"/>
    </source>
</evidence>
<comment type="similarity">
    <text evidence="1">Belongs to the TRAPP small subunits family. BET3 subfamily.</text>
</comment>
<sequence>MHQHSTPQSSDDNQVSEAAWDYLYLEVVSMEQRLFRTDADIETSYSKLELLGFRVGYGMAERATKDRPRFVDTLDIIKFICKEMWISVFKKQVDNLKTNHRGVFVLVDNNFRWLSRMASDTLTGDAAKSIISDHLALPCGIIRGTLASLGVSAVVVAETPSLPQCTFQIKLSKK</sequence>
<gene>
    <name evidence="2" type="ORF">BASA50_001859</name>
</gene>
<dbReference type="InterPro" id="IPR037992">
    <property type="entry name" value="TRAPPC6/Trs33"/>
</dbReference>
<dbReference type="EMBL" id="JAFCIX010000019">
    <property type="protein sequence ID" value="KAH6601071.1"/>
    <property type="molecule type" value="Genomic_DNA"/>
</dbReference>
<dbReference type="CDD" id="cd14944">
    <property type="entry name" value="TRAPPC6A_Trs33"/>
    <property type="match status" value="1"/>
</dbReference>
<evidence type="ECO:0000256" key="1">
    <source>
        <dbReference type="ARBA" id="ARBA00006218"/>
    </source>
</evidence>
<accession>A0ABQ8FN03</accession>
<comment type="caution">
    <text evidence="2">The sequence shown here is derived from an EMBL/GenBank/DDBJ whole genome shotgun (WGS) entry which is preliminary data.</text>
</comment>
<organism evidence="2 3">
    <name type="scientific">Batrachochytrium salamandrivorans</name>
    <dbReference type="NCBI Taxonomy" id="1357716"/>
    <lineage>
        <taxon>Eukaryota</taxon>
        <taxon>Fungi</taxon>
        <taxon>Fungi incertae sedis</taxon>
        <taxon>Chytridiomycota</taxon>
        <taxon>Chytridiomycota incertae sedis</taxon>
        <taxon>Chytridiomycetes</taxon>
        <taxon>Rhizophydiales</taxon>
        <taxon>Rhizophydiales incertae sedis</taxon>
        <taxon>Batrachochytrium</taxon>
    </lineage>
</organism>
<dbReference type="PANTHER" id="PTHR12817">
    <property type="entry name" value="TRAFFICKING PROTEIN PARTICLE COMPLEX SUBUNIT 6B"/>
    <property type="match status" value="1"/>
</dbReference>
<dbReference type="Pfam" id="PF04051">
    <property type="entry name" value="TRAPP"/>
    <property type="match status" value="1"/>
</dbReference>
<protein>
    <recommendedName>
        <fullName evidence="4">Trafficking protein particle complex subunit 6B</fullName>
    </recommendedName>
</protein>
<dbReference type="SUPFAM" id="SSF111126">
    <property type="entry name" value="Ligand-binding domain in the NO signalling and Golgi transport"/>
    <property type="match status" value="1"/>
</dbReference>
<dbReference type="InterPro" id="IPR024096">
    <property type="entry name" value="NO_sig/Golgi_transp_ligand-bd"/>
</dbReference>
<name>A0ABQ8FN03_9FUNG</name>